<reference evidence="3" key="1">
    <citation type="submission" date="2020-05" db="EMBL/GenBank/DDBJ databases">
        <authorList>
            <person name="Delgado-Blas J."/>
        </authorList>
    </citation>
    <scope>NUCLEOTIDE SEQUENCE</scope>
    <source>
        <strain evidence="3">BB1453</strain>
    </source>
</reference>
<evidence type="ECO:0000313" key="3">
    <source>
        <dbReference type="EMBL" id="CAB5688801.1"/>
    </source>
</evidence>
<dbReference type="RefSeq" id="WP_164455057.1">
    <property type="nucleotide sequence ID" value="NZ_AP022372.1"/>
</dbReference>
<evidence type="ECO:0000256" key="1">
    <source>
        <dbReference type="SAM" id="SignalP"/>
    </source>
</evidence>
<dbReference type="InterPro" id="IPR023346">
    <property type="entry name" value="Lysozyme-like_dom_sf"/>
</dbReference>
<sequence>MRQFFLACALCFCASLPAASREVPQGYRNVAQKEGVPAEALYSLALTESSYTLPASHSQAGEVHPWPWTLNVAGKGYRYPTREAAWQALQAFLKTTSPKRIDVGIAQVNIGWNGHRFSSTWEAFEPYTNLHVAARILRDCYDANPGSWVTAAGCYHHPAGGQPAKRYKGIVRRQLATLALTASPIASTPSSTLPHGVTVSSPAFVWVEPEVNKHEKAQ</sequence>
<feature type="chain" id="PRO_5040413756" evidence="1">
    <location>
        <begin position="21"/>
        <end position="218"/>
    </location>
</feature>
<dbReference type="Proteomes" id="UP000834611">
    <property type="component" value="Unassembled WGS sequence"/>
</dbReference>
<dbReference type="AlphaFoldDB" id="A0A9N8D0P2"/>
<proteinExistence type="predicted"/>
<dbReference type="Pfam" id="PF01464">
    <property type="entry name" value="SLT"/>
    <property type="match status" value="1"/>
</dbReference>
<dbReference type="InterPro" id="IPR008258">
    <property type="entry name" value="Transglycosylase_SLT_dom_1"/>
</dbReference>
<dbReference type="Gene3D" id="1.10.530.10">
    <property type="match status" value="1"/>
</dbReference>
<gene>
    <name evidence="3" type="ORF">GHA_01761</name>
</gene>
<dbReference type="EMBL" id="CAHPSF010000003">
    <property type="protein sequence ID" value="CAB5688801.1"/>
    <property type="molecule type" value="Genomic_DNA"/>
</dbReference>
<name>A0A9N8D0P2_PRORE</name>
<feature type="signal peptide" evidence="1">
    <location>
        <begin position="1"/>
        <end position="20"/>
    </location>
</feature>
<accession>A0A9N8D0P2</accession>
<keyword evidence="1" id="KW-0732">Signal</keyword>
<evidence type="ECO:0000259" key="2">
    <source>
        <dbReference type="Pfam" id="PF01464"/>
    </source>
</evidence>
<feature type="domain" description="Transglycosylase SLT" evidence="2">
    <location>
        <begin position="30"/>
        <end position="166"/>
    </location>
</feature>
<comment type="caution">
    <text evidence="3">The sequence shown here is derived from an EMBL/GenBank/DDBJ whole genome shotgun (WGS) entry which is preliminary data.</text>
</comment>
<protein>
    <submittedName>
        <fullName evidence="3">Transglycosylase SLT domain</fullName>
    </submittedName>
</protein>
<evidence type="ECO:0000313" key="4">
    <source>
        <dbReference type="Proteomes" id="UP000834611"/>
    </source>
</evidence>
<dbReference type="SUPFAM" id="SSF53955">
    <property type="entry name" value="Lysozyme-like"/>
    <property type="match status" value="1"/>
</dbReference>
<organism evidence="3 4">
    <name type="scientific">Providencia rettgeri</name>
    <dbReference type="NCBI Taxonomy" id="587"/>
    <lineage>
        <taxon>Bacteria</taxon>
        <taxon>Pseudomonadati</taxon>
        <taxon>Pseudomonadota</taxon>
        <taxon>Gammaproteobacteria</taxon>
        <taxon>Enterobacterales</taxon>
        <taxon>Morganellaceae</taxon>
        <taxon>Providencia</taxon>
    </lineage>
</organism>